<organism evidence="3 4">
    <name type="scientific">Colletotrichum godetiae</name>
    <dbReference type="NCBI Taxonomy" id="1209918"/>
    <lineage>
        <taxon>Eukaryota</taxon>
        <taxon>Fungi</taxon>
        <taxon>Dikarya</taxon>
        <taxon>Ascomycota</taxon>
        <taxon>Pezizomycotina</taxon>
        <taxon>Sordariomycetes</taxon>
        <taxon>Hypocreomycetidae</taxon>
        <taxon>Glomerellales</taxon>
        <taxon>Glomerellaceae</taxon>
        <taxon>Colletotrichum</taxon>
        <taxon>Colletotrichum acutatum species complex</taxon>
    </lineage>
</organism>
<reference evidence="3" key="1">
    <citation type="submission" date="2021-06" db="EMBL/GenBank/DDBJ databases">
        <title>Comparative genomics, transcriptomics and evolutionary studies reveal genomic signatures of adaptation to plant cell wall in hemibiotrophic fungi.</title>
        <authorList>
            <consortium name="DOE Joint Genome Institute"/>
            <person name="Baroncelli R."/>
            <person name="Diaz J.F."/>
            <person name="Benocci T."/>
            <person name="Peng M."/>
            <person name="Battaglia E."/>
            <person name="Haridas S."/>
            <person name="Andreopoulos W."/>
            <person name="Labutti K."/>
            <person name="Pangilinan J."/>
            <person name="Floch G.L."/>
            <person name="Makela M.R."/>
            <person name="Henrissat B."/>
            <person name="Grigoriev I.V."/>
            <person name="Crouch J.A."/>
            <person name="De Vries R.P."/>
            <person name="Sukno S.A."/>
            <person name="Thon M.R."/>
        </authorList>
    </citation>
    <scope>NUCLEOTIDE SEQUENCE</scope>
    <source>
        <strain evidence="3">CBS 193.32</strain>
    </source>
</reference>
<keyword evidence="4" id="KW-1185">Reference proteome</keyword>
<accession>A0AAJ0EZI4</accession>
<dbReference type="GeneID" id="85456718"/>
<evidence type="ECO:0000313" key="3">
    <source>
        <dbReference type="EMBL" id="KAK1687553.1"/>
    </source>
</evidence>
<sequence length="141" mass="15842">MPRRRGPSWRLAVLRAITLVLDHEDSLGDRDGGGVHRMRAEKHKKNQMVVSIDVRLAGVMYQNRLAERLAREIGAIKSWNGRQVSSQPRPRDEAGRPKPSRLTSSHLPAGRQGQASLVGKMFSSESAKRPKLRSREESQLT</sequence>
<dbReference type="RefSeq" id="XP_060431248.1">
    <property type="nucleotide sequence ID" value="XM_060572192.1"/>
</dbReference>
<protein>
    <submittedName>
        <fullName evidence="3">Uncharacterized protein</fullName>
    </submittedName>
</protein>
<keyword evidence="2" id="KW-0732">Signal</keyword>
<comment type="caution">
    <text evidence="3">The sequence shown here is derived from an EMBL/GenBank/DDBJ whole genome shotgun (WGS) entry which is preliminary data.</text>
</comment>
<evidence type="ECO:0000256" key="2">
    <source>
        <dbReference type="SAM" id="SignalP"/>
    </source>
</evidence>
<proteinExistence type="predicted"/>
<evidence type="ECO:0000256" key="1">
    <source>
        <dbReference type="SAM" id="MobiDB-lite"/>
    </source>
</evidence>
<dbReference type="AlphaFoldDB" id="A0AAJ0EZI4"/>
<dbReference type="EMBL" id="JAHMHR010000015">
    <property type="protein sequence ID" value="KAK1687553.1"/>
    <property type="molecule type" value="Genomic_DNA"/>
</dbReference>
<gene>
    <name evidence="3" type="ORF">BDP55DRAFT_630746</name>
</gene>
<feature type="signal peptide" evidence="2">
    <location>
        <begin position="1"/>
        <end position="22"/>
    </location>
</feature>
<name>A0AAJ0EZI4_9PEZI</name>
<dbReference type="Proteomes" id="UP001224890">
    <property type="component" value="Unassembled WGS sequence"/>
</dbReference>
<evidence type="ECO:0000313" key="4">
    <source>
        <dbReference type="Proteomes" id="UP001224890"/>
    </source>
</evidence>
<feature type="region of interest" description="Disordered" evidence="1">
    <location>
        <begin position="78"/>
        <end position="141"/>
    </location>
</feature>
<feature type="chain" id="PRO_5042558693" evidence="2">
    <location>
        <begin position="23"/>
        <end position="141"/>
    </location>
</feature>